<feature type="region of interest" description="Disordered" evidence="1">
    <location>
        <begin position="49"/>
        <end position="73"/>
    </location>
</feature>
<accession>A0ABT1A9R2</accession>
<feature type="compositionally biased region" description="Acidic residues" evidence="1">
    <location>
        <begin position="50"/>
        <end position="59"/>
    </location>
</feature>
<dbReference type="Gene3D" id="2.120.10.30">
    <property type="entry name" value="TolB, C-terminal domain"/>
    <property type="match status" value="1"/>
</dbReference>
<feature type="compositionally biased region" description="Basic and acidic residues" evidence="1">
    <location>
        <begin position="61"/>
        <end position="73"/>
    </location>
</feature>
<organism evidence="2 3">
    <name type="scientific">Pseudonocardia humida</name>
    <dbReference type="NCBI Taxonomy" id="2800819"/>
    <lineage>
        <taxon>Bacteria</taxon>
        <taxon>Bacillati</taxon>
        <taxon>Actinomycetota</taxon>
        <taxon>Actinomycetes</taxon>
        <taxon>Pseudonocardiales</taxon>
        <taxon>Pseudonocardiaceae</taxon>
        <taxon>Pseudonocardia</taxon>
    </lineage>
</organism>
<dbReference type="EMBL" id="JAGSOV010000070">
    <property type="protein sequence ID" value="MCO1659696.1"/>
    <property type="molecule type" value="Genomic_DNA"/>
</dbReference>
<reference evidence="2" key="1">
    <citation type="submission" date="2021-04" db="EMBL/GenBank/DDBJ databases">
        <title>Pseudonocardia sp. nov., isolated from sandy soil of mangrove forest.</title>
        <authorList>
            <person name="Zan Z."/>
            <person name="Huang R."/>
            <person name="Liu W."/>
        </authorList>
    </citation>
    <scope>NUCLEOTIDE SEQUENCE</scope>
    <source>
        <strain evidence="2">S2-4</strain>
    </source>
</reference>
<evidence type="ECO:0000313" key="3">
    <source>
        <dbReference type="Proteomes" id="UP001165283"/>
    </source>
</evidence>
<dbReference type="SUPFAM" id="SSF82171">
    <property type="entry name" value="DPP6 N-terminal domain-like"/>
    <property type="match status" value="1"/>
</dbReference>
<keyword evidence="3" id="KW-1185">Reference proteome</keyword>
<dbReference type="Proteomes" id="UP001165283">
    <property type="component" value="Unassembled WGS sequence"/>
</dbReference>
<sequence length="104" mass="11506">MPAVPTLITVEEFFDPPARSRAQISPDGTKVAYLAPWRDRLNVVVRDLDGDWPDTDASDDPAARRVTSDDRRSIETSSWAADGRYLLFTQDTDGDETTTCIGST</sequence>
<dbReference type="InterPro" id="IPR011042">
    <property type="entry name" value="6-blade_b-propeller_TolB-like"/>
</dbReference>
<gene>
    <name evidence="2" type="ORF">KDL28_31970</name>
</gene>
<name>A0ABT1A9R2_9PSEU</name>
<proteinExistence type="predicted"/>
<evidence type="ECO:0000256" key="1">
    <source>
        <dbReference type="SAM" id="MobiDB-lite"/>
    </source>
</evidence>
<protein>
    <submittedName>
        <fullName evidence="2">PD40 domain-containing protein</fullName>
    </submittedName>
</protein>
<dbReference type="RefSeq" id="WP_252444618.1">
    <property type="nucleotide sequence ID" value="NZ_JAGSOV010000070.1"/>
</dbReference>
<evidence type="ECO:0000313" key="2">
    <source>
        <dbReference type="EMBL" id="MCO1659696.1"/>
    </source>
</evidence>
<comment type="caution">
    <text evidence="2">The sequence shown here is derived from an EMBL/GenBank/DDBJ whole genome shotgun (WGS) entry which is preliminary data.</text>
</comment>